<dbReference type="OrthoDB" id="5387808at2759"/>
<gene>
    <name evidence="2" type="ORF">L873DRAFT_1813951</name>
</gene>
<sequence>MQFANPQTPIKAPMPVTPAAPRRTRIHNSEFPESPTPGSSRGGILFRQQPTNETGLRNPRSSSSVTWDQSTYNATLNSQSISNATSMPTTPQYYPGSPRQLLSPSGVPTTSKARHPPQCTPNFEEARKIIRALDCLLEEVRLLKADTFFGNPIWGELNTFYKDFKEFLDQESDGFFIFVEGASVATDADLEGLNRVSQTILDAWIVMRESVLRNDPEEGSEDKDAIVIDQGLDI</sequence>
<evidence type="ECO:0000313" key="2">
    <source>
        <dbReference type="EMBL" id="RPA94697.1"/>
    </source>
</evidence>
<dbReference type="EMBL" id="ML120434">
    <property type="protein sequence ID" value="RPA94697.1"/>
    <property type="molecule type" value="Genomic_DNA"/>
</dbReference>
<evidence type="ECO:0000256" key="1">
    <source>
        <dbReference type="SAM" id="MobiDB-lite"/>
    </source>
</evidence>
<accession>A0A3N4JBL6</accession>
<name>A0A3N4JBL6_9PEZI</name>
<organism evidence="2 3">
    <name type="scientific">Choiromyces venosus 120613-1</name>
    <dbReference type="NCBI Taxonomy" id="1336337"/>
    <lineage>
        <taxon>Eukaryota</taxon>
        <taxon>Fungi</taxon>
        <taxon>Dikarya</taxon>
        <taxon>Ascomycota</taxon>
        <taxon>Pezizomycotina</taxon>
        <taxon>Pezizomycetes</taxon>
        <taxon>Pezizales</taxon>
        <taxon>Tuberaceae</taxon>
        <taxon>Choiromyces</taxon>
    </lineage>
</organism>
<feature type="compositionally biased region" description="Polar residues" evidence="1">
    <location>
        <begin position="100"/>
        <end position="111"/>
    </location>
</feature>
<proteinExistence type="predicted"/>
<keyword evidence="3" id="KW-1185">Reference proteome</keyword>
<protein>
    <submittedName>
        <fullName evidence="2">Uncharacterized protein</fullName>
    </submittedName>
</protein>
<dbReference type="AlphaFoldDB" id="A0A3N4JBL6"/>
<reference evidence="2 3" key="1">
    <citation type="journal article" date="2018" name="Nat. Ecol. Evol.">
        <title>Pezizomycetes genomes reveal the molecular basis of ectomycorrhizal truffle lifestyle.</title>
        <authorList>
            <person name="Murat C."/>
            <person name="Payen T."/>
            <person name="Noel B."/>
            <person name="Kuo A."/>
            <person name="Morin E."/>
            <person name="Chen J."/>
            <person name="Kohler A."/>
            <person name="Krizsan K."/>
            <person name="Balestrini R."/>
            <person name="Da Silva C."/>
            <person name="Montanini B."/>
            <person name="Hainaut M."/>
            <person name="Levati E."/>
            <person name="Barry K.W."/>
            <person name="Belfiori B."/>
            <person name="Cichocki N."/>
            <person name="Clum A."/>
            <person name="Dockter R.B."/>
            <person name="Fauchery L."/>
            <person name="Guy J."/>
            <person name="Iotti M."/>
            <person name="Le Tacon F."/>
            <person name="Lindquist E.A."/>
            <person name="Lipzen A."/>
            <person name="Malagnac F."/>
            <person name="Mello A."/>
            <person name="Molinier V."/>
            <person name="Miyauchi S."/>
            <person name="Poulain J."/>
            <person name="Riccioni C."/>
            <person name="Rubini A."/>
            <person name="Sitrit Y."/>
            <person name="Splivallo R."/>
            <person name="Traeger S."/>
            <person name="Wang M."/>
            <person name="Zifcakova L."/>
            <person name="Wipf D."/>
            <person name="Zambonelli A."/>
            <person name="Paolocci F."/>
            <person name="Nowrousian M."/>
            <person name="Ottonello S."/>
            <person name="Baldrian P."/>
            <person name="Spatafora J.W."/>
            <person name="Henrissat B."/>
            <person name="Nagy L.G."/>
            <person name="Aury J.M."/>
            <person name="Wincker P."/>
            <person name="Grigoriev I.V."/>
            <person name="Bonfante P."/>
            <person name="Martin F.M."/>
        </authorList>
    </citation>
    <scope>NUCLEOTIDE SEQUENCE [LARGE SCALE GENOMIC DNA]</scope>
    <source>
        <strain evidence="2 3">120613-1</strain>
    </source>
</reference>
<evidence type="ECO:0000313" key="3">
    <source>
        <dbReference type="Proteomes" id="UP000276215"/>
    </source>
</evidence>
<dbReference type="Proteomes" id="UP000276215">
    <property type="component" value="Unassembled WGS sequence"/>
</dbReference>
<feature type="compositionally biased region" description="Polar residues" evidence="1">
    <location>
        <begin position="48"/>
        <end position="92"/>
    </location>
</feature>
<feature type="region of interest" description="Disordered" evidence="1">
    <location>
        <begin position="1"/>
        <end position="120"/>
    </location>
</feature>